<evidence type="ECO:0000313" key="4">
    <source>
        <dbReference type="EMBL" id="KAG7165743.1"/>
    </source>
</evidence>
<dbReference type="SMART" id="SM00034">
    <property type="entry name" value="CLECT"/>
    <property type="match status" value="1"/>
</dbReference>
<dbReference type="PANTHER" id="PTHR45710">
    <property type="entry name" value="C-TYPE LECTIN DOMAIN-CONTAINING PROTEIN 180"/>
    <property type="match status" value="1"/>
</dbReference>
<feature type="chain" id="PRO_5035172883" evidence="2">
    <location>
        <begin position="20"/>
        <end position="396"/>
    </location>
</feature>
<dbReference type="PANTHER" id="PTHR45710:SF26">
    <property type="entry name" value="RH26557P"/>
    <property type="match status" value="1"/>
</dbReference>
<feature type="signal peptide" evidence="2">
    <location>
        <begin position="1"/>
        <end position="19"/>
    </location>
</feature>
<dbReference type="AlphaFoldDB" id="A0A8J5MVV9"/>
<accession>A0A8J5MVV9</accession>
<evidence type="ECO:0000256" key="1">
    <source>
        <dbReference type="SAM" id="MobiDB-lite"/>
    </source>
</evidence>
<dbReference type="EMBL" id="JAHLQT010023767">
    <property type="protein sequence ID" value="KAG7165743.1"/>
    <property type="molecule type" value="Genomic_DNA"/>
</dbReference>
<protein>
    <submittedName>
        <fullName evidence="4">Putative C-type lectin-like 24</fullName>
    </submittedName>
</protein>
<keyword evidence="5" id="KW-1185">Reference proteome</keyword>
<feature type="compositionally biased region" description="Basic residues" evidence="1">
    <location>
        <begin position="40"/>
        <end position="50"/>
    </location>
</feature>
<dbReference type="Proteomes" id="UP000747542">
    <property type="component" value="Unassembled WGS sequence"/>
</dbReference>
<proteinExistence type="predicted"/>
<sequence length="396" mass="44255">MKALLFLLLLGACLTGSKAFFWGDLETYKNTVTTDEDQSHHHHHHHKHDSHHTATTLPQPPAPHSNDTHTTTERYVYNATTASSHLCPMLYTRVGDRCLAFFTVARVPWTAAQQFCHGIFGDLITFSNIHQYTELLQYLQNSEIGVDLWVGGHEDKEDRFKWVWVDQTPMPTGTPYWAIKSTLTSPKGDYYHRGATITYMQAPLTTTYRDDPEERCAAMTPKYYFYLTDELCGDWKSPLCVLREGVEVVMVRGSEHTYPGIFIPTDDTQTTSVLVEDDGHHKVSTEAPEGSNEEEGGSNEEEGGSNEEEEGSNKEEEGSNKEEEGSNKEEGGSNKEEEGSGEEKGSGEEDANNTPESDDEDSSEEAGDGEEGSGAKYNSKSDYIFSFNNIFIDQAD</sequence>
<dbReference type="InterPro" id="IPR001304">
    <property type="entry name" value="C-type_lectin-like"/>
</dbReference>
<feature type="non-terminal residue" evidence="4">
    <location>
        <position position="1"/>
    </location>
</feature>
<evidence type="ECO:0000256" key="2">
    <source>
        <dbReference type="SAM" id="SignalP"/>
    </source>
</evidence>
<dbReference type="InterPro" id="IPR050828">
    <property type="entry name" value="C-type_lectin/matrix_domain"/>
</dbReference>
<evidence type="ECO:0000259" key="3">
    <source>
        <dbReference type="PROSITE" id="PS50041"/>
    </source>
</evidence>
<feature type="compositionally biased region" description="Polar residues" evidence="1">
    <location>
        <begin position="376"/>
        <end position="396"/>
    </location>
</feature>
<feature type="region of interest" description="Disordered" evidence="1">
    <location>
        <begin position="277"/>
        <end position="396"/>
    </location>
</feature>
<gene>
    <name evidence="4" type="primary">Clec-L24</name>
    <name evidence="4" type="ORF">Hamer_G020425</name>
</gene>
<organism evidence="4 5">
    <name type="scientific">Homarus americanus</name>
    <name type="common">American lobster</name>
    <dbReference type="NCBI Taxonomy" id="6706"/>
    <lineage>
        <taxon>Eukaryota</taxon>
        <taxon>Metazoa</taxon>
        <taxon>Ecdysozoa</taxon>
        <taxon>Arthropoda</taxon>
        <taxon>Crustacea</taxon>
        <taxon>Multicrustacea</taxon>
        <taxon>Malacostraca</taxon>
        <taxon>Eumalacostraca</taxon>
        <taxon>Eucarida</taxon>
        <taxon>Decapoda</taxon>
        <taxon>Pleocyemata</taxon>
        <taxon>Astacidea</taxon>
        <taxon>Nephropoidea</taxon>
        <taxon>Nephropidae</taxon>
        <taxon>Homarus</taxon>
    </lineage>
</organism>
<comment type="caution">
    <text evidence="4">The sequence shown here is derived from an EMBL/GenBank/DDBJ whole genome shotgun (WGS) entry which is preliminary data.</text>
</comment>
<feature type="compositionally biased region" description="Acidic residues" evidence="1">
    <location>
        <begin position="291"/>
        <end position="310"/>
    </location>
</feature>
<feature type="domain" description="C-type lectin" evidence="3">
    <location>
        <begin position="94"/>
        <end position="240"/>
    </location>
</feature>
<name>A0A8J5MVV9_HOMAM</name>
<dbReference type="OrthoDB" id="6380024at2759"/>
<reference evidence="4" key="1">
    <citation type="journal article" date="2021" name="Sci. Adv.">
        <title>The American lobster genome reveals insights on longevity, neural, and immune adaptations.</title>
        <authorList>
            <person name="Polinski J.M."/>
            <person name="Zimin A.V."/>
            <person name="Clark K.F."/>
            <person name="Kohn A.B."/>
            <person name="Sadowski N."/>
            <person name="Timp W."/>
            <person name="Ptitsyn A."/>
            <person name="Khanna P."/>
            <person name="Romanova D.Y."/>
            <person name="Williams P."/>
            <person name="Greenwood S.J."/>
            <person name="Moroz L.L."/>
            <person name="Walt D.R."/>
            <person name="Bodnar A.G."/>
        </authorList>
    </citation>
    <scope>NUCLEOTIDE SEQUENCE</scope>
    <source>
        <strain evidence="4">GMGI-L3</strain>
    </source>
</reference>
<keyword evidence="2" id="KW-0732">Signal</keyword>
<dbReference type="CDD" id="cd00037">
    <property type="entry name" value="CLECT"/>
    <property type="match status" value="1"/>
</dbReference>
<feature type="compositionally biased region" description="Acidic residues" evidence="1">
    <location>
        <begin position="348"/>
        <end position="371"/>
    </location>
</feature>
<feature type="compositionally biased region" description="Basic and acidic residues" evidence="1">
    <location>
        <begin position="311"/>
        <end position="347"/>
    </location>
</feature>
<feature type="region of interest" description="Disordered" evidence="1">
    <location>
        <begin position="35"/>
        <end position="69"/>
    </location>
</feature>
<evidence type="ECO:0000313" key="5">
    <source>
        <dbReference type="Proteomes" id="UP000747542"/>
    </source>
</evidence>
<dbReference type="PROSITE" id="PS50041">
    <property type="entry name" value="C_TYPE_LECTIN_2"/>
    <property type="match status" value="1"/>
</dbReference>